<sequence>MDATKECIQEIKKAIGEENVSDDKPSRIVHRVCHGIESLLHEDLDIFTPAAVVRPKTTEDVVKIVNCASKYEVGLVPQGGRTCTYGAECVNGAIAINAVRMDKIVSIDEVAYNITAQAGVRLTDYIRFLNERGFDTVELPTMIKSSLMGSRAAISGYNKWETRWGGSKDNIKSMEVVLANGDVVRVGHGSGGPSKSVVGLDTMGLFIGSRGSLGIITEMTTRFIPKVPAYHYGIRAFTSLEDGLNAYLELRNPLHGSAVWRAKAYHKWMLKQAVTTSSDFVWPEDVEMLVDYHVLGDPEVVAVMTRRVEEICEKCNAFWRDDLPPTEFVGQMHNTMEKFMGMGALQSGRLVSGGMGNRIVPLDANIPNSHLIEFYKEYLAFLKETEAGKTWPNLAKHYHVLSPGEPLPTEQGGTKFWALMLADSKNFDKQSIEEFKGWFREYAELIWKHEGSLTATHGFIPKDMEVEFTKRELGETGYNLLKTIKKALDPKNIMNPGLRF</sequence>
<dbReference type="GO" id="GO:0071949">
    <property type="term" value="F:FAD binding"/>
    <property type="evidence" value="ECO:0007669"/>
    <property type="project" value="InterPro"/>
</dbReference>
<dbReference type="InterPro" id="IPR016164">
    <property type="entry name" value="FAD-linked_Oxase-like_C"/>
</dbReference>
<keyword evidence="10" id="KW-1185">Reference proteome</keyword>
<dbReference type="GO" id="GO:1903457">
    <property type="term" value="P:lactate catabolic process"/>
    <property type="evidence" value="ECO:0007669"/>
    <property type="project" value="TreeGrafter"/>
</dbReference>
<evidence type="ECO:0000256" key="3">
    <source>
        <dbReference type="ARBA" id="ARBA00022630"/>
    </source>
</evidence>
<dbReference type="InterPro" id="IPR036318">
    <property type="entry name" value="FAD-bd_PCMH-like_sf"/>
</dbReference>
<dbReference type="Pfam" id="PF02913">
    <property type="entry name" value="FAD-oxidase_C"/>
    <property type="match status" value="1"/>
</dbReference>
<evidence type="ECO:0000313" key="9">
    <source>
        <dbReference type="EMBL" id="BBO78497.1"/>
    </source>
</evidence>
<keyword evidence="4" id="KW-0274">FAD</keyword>
<reference evidence="9 10" key="1">
    <citation type="submission" date="2019-11" db="EMBL/GenBank/DDBJ databases">
        <title>Comparative genomics of hydrocarbon-degrading Desulfosarcina strains.</title>
        <authorList>
            <person name="Watanabe M."/>
            <person name="Kojima H."/>
            <person name="Fukui M."/>
        </authorList>
    </citation>
    <scope>NUCLEOTIDE SEQUENCE [LARGE SCALE GENOMIC DNA]</scope>
    <source>
        <strain evidence="9 10">PP31</strain>
    </source>
</reference>
<evidence type="ECO:0000256" key="7">
    <source>
        <dbReference type="ARBA" id="ARBA00038897"/>
    </source>
</evidence>
<dbReference type="SUPFAM" id="SSF55103">
    <property type="entry name" value="FAD-linked oxidases, C-terminal domain"/>
    <property type="match status" value="1"/>
</dbReference>
<dbReference type="InterPro" id="IPR016166">
    <property type="entry name" value="FAD-bd_PCMH"/>
</dbReference>
<name>A0A5K7ZPK1_9BACT</name>
<dbReference type="KEGG" id="dwd:DSCW_59140"/>
<evidence type="ECO:0000313" key="10">
    <source>
        <dbReference type="Proteomes" id="UP000427769"/>
    </source>
</evidence>
<dbReference type="Pfam" id="PF01565">
    <property type="entry name" value="FAD_binding_4"/>
    <property type="match status" value="1"/>
</dbReference>
<keyword evidence="3" id="KW-0285">Flavoprotein</keyword>
<accession>A0A5K7ZPK1</accession>
<dbReference type="InterPro" id="IPR006094">
    <property type="entry name" value="Oxid_FAD_bind_N"/>
</dbReference>
<gene>
    <name evidence="9" type="primary">glcD_2</name>
    <name evidence="9" type="ORF">DSCW_59140</name>
</gene>
<evidence type="ECO:0000256" key="6">
    <source>
        <dbReference type="ARBA" id="ARBA00023002"/>
    </source>
</evidence>
<evidence type="ECO:0000256" key="5">
    <source>
        <dbReference type="ARBA" id="ARBA00022946"/>
    </source>
</evidence>
<keyword evidence="6" id="KW-0560">Oxidoreductase</keyword>
<feature type="domain" description="FAD-binding PCMH-type" evidence="8">
    <location>
        <begin position="45"/>
        <end position="226"/>
    </location>
</feature>
<proteinExistence type="inferred from homology"/>
<dbReference type="Gene3D" id="3.30.465.10">
    <property type="match status" value="1"/>
</dbReference>
<evidence type="ECO:0000256" key="1">
    <source>
        <dbReference type="ARBA" id="ARBA00001974"/>
    </source>
</evidence>
<keyword evidence="5" id="KW-0809">Transit peptide</keyword>
<dbReference type="GO" id="GO:0008720">
    <property type="term" value="F:D-lactate dehydrogenase (NAD+) activity"/>
    <property type="evidence" value="ECO:0007669"/>
    <property type="project" value="TreeGrafter"/>
</dbReference>
<dbReference type="AlphaFoldDB" id="A0A5K7ZPK1"/>
<dbReference type="InterPro" id="IPR016169">
    <property type="entry name" value="FAD-bd_PCMH_sub2"/>
</dbReference>
<dbReference type="GO" id="GO:0004458">
    <property type="term" value="F:D-lactate dehydrogenase (cytochrome) activity"/>
    <property type="evidence" value="ECO:0007669"/>
    <property type="project" value="UniProtKB-EC"/>
</dbReference>
<dbReference type="PANTHER" id="PTHR11748:SF111">
    <property type="entry name" value="D-LACTATE DEHYDROGENASE, MITOCHONDRIAL-RELATED"/>
    <property type="match status" value="1"/>
</dbReference>
<dbReference type="PANTHER" id="PTHR11748">
    <property type="entry name" value="D-LACTATE DEHYDROGENASE"/>
    <property type="match status" value="1"/>
</dbReference>
<organism evidence="9 10">
    <name type="scientific">Desulfosarcina widdelii</name>
    <dbReference type="NCBI Taxonomy" id="947919"/>
    <lineage>
        <taxon>Bacteria</taxon>
        <taxon>Pseudomonadati</taxon>
        <taxon>Thermodesulfobacteriota</taxon>
        <taxon>Desulfobacteria</taxon>
        <taxon>Desulfobacterales</taxon>
        <taxon>Desulfosarcinaceae</taxon>
        <taxon>Desulfosarcina</taxon>
    </lineage>
</organism>
<comment type="cofactor">
    <cofactor evidence="1">
        <name>FAD</name>
        <dbReference type="ChEBI" id="CHEBI:57692"/>
    </cofactor>
</comment>
<dbReference type="EMBL" id="AP021875">
    <property type="protein sequence ID" value="BBO78497.1"/>
    <property type="molecule type" value="Genomic_DNA"/>
</dbReference>
<evidence type="ECO:0000256" key="4">
    <source>
        <dbReference type="ARBA" id="ARBA00022827"/>
    </source>
</evidence>
<evidence type="ECO:0000259" key="8">
    <source>
        <dbReference type="PROSITE" id="PS51387"/>
    </source>
</evidence>
<evidence type="ECO:0000256" key="2">
    <source>
        <dbReference type="ARBA" id="ARBA00008000"/>
    </source>
</evidence>
<dbReference type="PROSITE" id="PS51387">
    <property type="entry name" value="FAD_PCMH"/>
    <property type="match status" value="1"/>
</dbReference>
<comment type="similarity">
    <text evidence="2">Belongs to the FAD-binding oxidoreductase/transferase type 4 family.</text>
</comment>
<dbReference type="InterPro" id="IPR016171">
    <property type="entry name" value="Vanillyl_alc_oxidase_C-sub2"/>
</dbReference>
<dbReference type="EC" id="1.1.2.4" evidence="7"/>
<protein>
    <recommendedName>
        <fullName evidence="7">D-lactate dehydrogenase (cytochrome)</fullName>
        <ecNumber evidence="7">1.1.2.4</ecNumber>
    </recommendedName>
</protein>
<dbReference type="Proteomes" id="UP000427769">
    <property type="component" value="Chromosome"/>
</dbReference>
<dbReference type="InterPro" id="IPR004113">
    <property type="entry name" value="FAD-bd_oxidored_4_C"/>
</dbReference>
<dbReference type="Gene3D" id="1.10.45.10">
    <property type="entry name" value="Vanillyl-alcohol Oxidase, Chain A, domain 4"/>
    <property type="match status" value="1"/>
</dbReference>
<dbReference type="SUPFAM" id="SSF56176">
    <property type="entry name" value="FAD-binding/transporter-associated domain-like"/>
    <property type="match status" value="1"/>
</dbReference>